<evidence type="ECO:0000256" key="4">
    <source>
        <dbReference type="ARBA" id="ARBA00022692"/>
    </source>
</evidence>
<evidence type="ECO:0000256" key="8">
    <source>
        <dbReference type="SAM" id="Phobius"/>
    </source>
</evidence>
<keyword evidence="7" id="KW-0143">Chaperone</keyword>
<dbReference type="InterPro" id="IPR026039">
    <property type="entry name" value="YfgM"/>
</dbReference>
<feature type="domain" description="Ancillary SecYEG translocon subunit/Cell division coordinator CpoB TPR" evidence="9">
    <location>
        <begin position="14"/>
        <end position="208"/>
    </location>
</feature>
<protein>
    <submittedName>
        <fullName evidence="10">Tetratricopeptide repeat protein</fullName>
    </submittedName>
</protein>
<name>A0A4U1IA66_9BURK</name>
<dbReference type="InterPro" id="IPR018704">
    <property type="entry name" value="SecYEG/CpoB_TPR"/>
</dbReference>
<comment type="caution">
    <text evidence="10">The sequence shown here is derived from an EMBL/GenBank/DDBJ whole genome shotgun (WGS) entry which is preliminary data.</text>
</comment>
<dbReference type="RefSeq" id="WP_136893565.1">
    <property type="nucleotide sequence ID" value="NZ_SWJE01000004.1"/>
</dbReference>
<dbReference type="PANTHER" id="PTHR38035:SF1">
    <property type="entry name" value="ANCILLARY SECYEG TRANSLOCON SUBUNIT"/>
    <property type="match status" value="1"/>
</dbReference>
<evidence type="ECO:0000256" key="3">
    <source>
        <dbReference type="ARBA" id="ARBA00022475"/>
    </source>
</evidence>
<sequence length="209" mass="22755">MSYHDEQESIESFKAWWAQWGNATTWIVLIALVAAAGWNGWNFWQRRQAAEAAVFYEQVQQAVASGDKAKVARAAADMEDRYGGTAYGQMTALAAAKALYDAGDEAAAKAQLQWAVDHAKDDEYKEIAKLRLAGLLLDEKAYDQGLALLGGTPPDAFKGLVADRRGDLLTAQGKRDDARAAYQLALESLTKGDPSARQLIQFKLDALGS</sequence>
<reference evidence="10 11" key="1">
    <citation type="submission" date="2019-04" db="EMBL/GenBank/DDBJ databases">
        <title>Trinickia sp. 7GSK02, isolated from subtropical forest soil.</title>
        <authorList>
            <person name="Gao Z.-H."/>
            <person name="Qiu L.-H."/>
        </authorList>
    </citation>
    <scope>NUCLEOTIDE SEQUENCE [LARGE SCALE GENOMIC DNA]</scope>
    <source>
        <strain evidence="10 11">7GSK02</strain>
    </source>
</reference>
<dbReference type="PIRSF" id="PIRSF006170">
    <property type="entry name" value="YfgM"/>
    <property type="match status" value="1"/>
</dbReference>
<dbReference type="GO" id="GO:0044877">
    <property type="term" value="F:protein-containing complex binding"/>
    <property type="evidence" value="ECO:0007669"/>
    <property type="project" value="InterPro"/>
</dbReference>
<evidence type="ECO:0000256" key="1">
    <source>
        <dbReference type="ARBA" id="ARBA00004167"/>
    </source>
</evidence>
<keyword evidence="11" id="KW-1185">Reference proteome</keyword>
<keyword evidence="5 8" id="KW-1133">Transmembrane helix</keyword>
<feature type="transmembrane region" description="Helical" evidence="8">
    <location>
        <begin position="20"/>
        <end position="38"/>
    </location>
</feature>
<keyword evidence="3" id="KW-1003">Cell membrane</keyword>
<evidence type="ECO:0000313" key="11">
    <source>
        <dbReference type="Proteomes" id="UP000305539"/>
    </source>
</evidence>
<dbReference type="Pfam" id="PF09976">
    <property type="entry name" value="TPR_21"/>
    <property type="match status" value="1"/>
</dbReference>
<evidence type="ECO:0000256" key="7">
    <source>
        <dbReference type="ARBA" id="ARBA00023186"/>
    </source>
</evidence>
<evidence type="ECO:0000259" key="9">
    <source>
        <dbReference type="Pfam" id="PF09976"/>
    </source>
</evidence>
<comment type="subcellular location">
    <subcellularLocation>
        <location evidence="2">Cell membrane</location>
    </subcellularLocation>
    <subcellularLocation>
        <location evidence="1">Membrane</location>
        <topology evidence="1">Single-pass membrane protein</topology>
    </subcellularLocation>
</comment>
<evidence type="ECO:0000313" key="10">
    <source>
        <dbReference type="EMBL" id="TKC90235.1"/>
    </source>
</evidence>
<proteinExistence type="predicted"/>
<dbReference type="PANTHER" id="PTHR38035">
    <property type="entry name" value="UPF0070 PROTEIN YFGM"/>
    <property type="match status" value="1"/>
</dbReference>
<dbReference type="AlphaFoldDB" id="A0A4U1IA66"/>
<dbReference type="GO" id="GO:0005886">
    <property type="term" value="C:plasma membrane"/>
    <property type="evidence" value="ECO:0007669"/>
    <property type="project" value="UniProtKB-SubCell"/>
</dbReference>
<dbReference type="Proteomes" id="UP000305539">
    <property type="component" value="Unassembled WGS sequence"/>
</dbReference>
<gene>
    <name evidence="10" type="ORF">FAZ69_08810</name>
</gene>
<keyword evidence="4 8" id="KW-0812">Transmembrane</keyword>
<organism evidence="10 11">
    <name type="scientific">Trinickia terrae</name>
    <dbReference type="NCBI Taxonomy" id="2571161"/>
    <lineage>
        <taxon>Bacteria</taxon>
        <taxon>Pseudomonadati</taxon>
        <taxon>Pseudomonadota</taxon>
        <taxon>Betaproteobacteria</taxon>
        <taxon>Burkholderiales</taxon>
        <taxon>Burkholderiaceae</taxon>
        <taxon>Trinickia</taxon>
    </lineage>
</organism>
<keyword evidence="6 8" id="KW-0472">Membrane</keyword>
<accession>A0A4U1IA66</accession>
<dbReference type="EMBL" id="SWJE01000004">
    <property type="protein sequence ID" value="TKC90235.1"/>
    <property type="molecule type" value="Genomic_DNA"/>
</dbReference>
<evidence type="ECO:0000256" key="6">
    <source>
        <dbReference type="ARBA" id="ARBA00023136"/>
    </source>
</evidence>
<evidence type="ECO:0000256" key="5">
    <source>
        <dbReference type="ARBA" id="ARBA00022989"/>
    </source>
</evidence>
<evidence type="ECO:0000256" key="2">
    <source>
        <dbReference type="ARBA" id="ARBA00004236"/>
    </source>
</evidence>
<dbReference type="OrthoDB" id="8521102at2"/>